<dbReference type="EMBL" id="LFTY01000002">
    <property type="protein sequence ID" value="KMW56488.1"/>
    <property type="molecule type" value="Genomic_DNA"/>
</dbReference>
<proteinExistence type="predicted"/>
<keyword evidence="2" id="KW-1185">Reference proteome</keyword>
<reference evidence="1 2" key="1">
    <citation type="submission" date="2015-06" db="EMBL/GenBank/DDBJ databases">
        <title>Draft genome sequence of an Alphaproteobacteria species associated to the Mediterranean sponge Oscarella lobularis.</title>
        <authorList>
            <person name="Jourda C."/>
            <person name="Santini S."/>
            <person name="Claverie J.-M."/>
        </authorList>
    </citation>
    <scope>NUCLEOTIDE SEQUENCE [LARGE SCALE GENOMIC DNA]</scope>
    <source>
        <strain evidence="1">IGS</strain>
    </source>
</reference>
<dbReference type="AlphaFoldDB" id="A0A0J9GSK5"/>
<organism evidence="1 2">
    <name type="scientific">Candidatus Rhodobacter oscarellae</name>
    <dbReference type="NCBI Taxonomy" id="1675527"/>
    <lineage>
        <taxon>Bacteria</taxon>
        <taxon>Pseudomonadati</taxon>
        <taxon>Pseudomonadota</taxon>
        <taxon>Alphaproteobacteria</taxon>
        <taxon>Rhodobacterales</taxon>
        <taxon>Rhodobacter group</taxon>
        <taxon>Rhodobacter</taxon>
    </lineage>
</organism>
<dbReference type="RefSeq" id="WP_049642373.1">
    <property type="nucleotide sequence ID" value="NZ_LFTY01000002.1"/>
</dbReference>
<evidence type="ECO:0000313" key="2">
    <source>
        <dbReference type="Proteomes" id="UP000037178"/>
    </source>
</evidence>
<evidence type="ECO:0000313" key="1">
    <source>
        <dbReference type="EMBL" id="KMW56488.1"/>
    </source>
</evidence>
<comment type="caution">
    <text evidence="1">The sequence shown here is derived from an EMBL/GenBank/DDBJ whole genome shotgun (WGS) entry which is preliminary data.</text>
</comment>
<accession>A0A0J9GSK5</accession>
<dbReference type="OrthoDB" id="7864216at2"/>
<name>A0A0J9GSK5_9RHOB</name>
<dbReference type="PATRIC" id="fig|1675527.3.peg.1528"/>
<dbReference type="Proteomes" id="UP000037178">
    <property type="component" value="Unassembled WGS sequence"/>
</dbReference>
<sequence length="69" mass="7636">MTLDASLRAAHETGDKEKLVELYTAAADAAEDVDQECFFLTHAYVFALDADDPRAQALRARLIDHGRES</sequence>
<protein>
    <recommendedName>
        <fullName evidence="3">Tetratricopeptide repeat protein</fullName>
    </recommendedName>
</protein>
<dbReference type="STRING" id="1675527.AIOL_001442"/>
<evidence type="ECO:0008006" key="3">
    <source>
        <dbReference type="Google" id="ProtNLM"/>
    </source>
</evidence>
<gene>
    <name evidence="1" type="ORF">AIOL_001442</name>
</gene>